<reference evidence="2" key="2">
    <citation type="journal article" date="2017" name="Nat. Plants">
        <title>The Aegilops tauschii genome reveals multiple impacts of transposons.</title>
        <authorList>
            <person name="Zhao G."/>
            <person name="Zou C."/>
            <person name="Li K."/>
            <person name="Wang K."/>
            <person name="Li T."/>
            <person name="Gao L."/>
            <person name="Zhang X."/>
            <person name="Wang H."/>
            <person name="Yang Z."/>
            <person name="Liu X."/>
            <person name="Jiang W."/>
            <person name="Mao L."/>
            <person name="Kong X."/>
            <person name="Jiao Y."/>
            <person name="Jia J."/>
        </authorList>
    </citation>
    <scope>NUCLEOTIDE SEQUENCE [LARGE SCALE GENOMIC DNA]</scope>
    <source>
        <strain evidence="2">cv. AL8/78</strain>
    </source>
</reference>
<proteinExistence type="predicted"/>
<evidence type="ECO:0000313" key="2">
    <source>
        <dbReference type="Proteomes" id="UP000015105"/>
    </source>
</evidence>
<protein>
    <submittedName>
        <fullName evidence="1">Uncharacterized protein</fullName>
    </submittedName>
</protein>
<accession>A0A453FMM1</accession>
<name>A0A453FMM1_AEGTS</name>
<sequence>SIHGVKEFSITSMKGGYRRVLQRPIDCEWLIVRKH</sequence>
<reference evidence="1" key="4">
    <citation type="submission" date="2019-03" db="UniProtKB">
        <authorList>
            <consortium name="EnsemblPlants"/>
        </authorList>
    </citation>
    <scope>IDENTIFICATION</scope>
</reference>
<reference evidence="1" key="5">
    <citation type="journal article" date="2021" name="G3 (Bethesda)">
        <title>Aegilops tauschii genome assembly Aet v5.0 features greater sequence contiguity and improved annotation.</title>
        <authorList>
            <person name="Wang L."/>
            <person name="Zhu T."/>
            <person name="Rodriguez J.C."/>
            <person name="Deal K.R."/>
            <person name="Dubcovsky J."/>
            <person name="McGuire P.E."/>
            <person name="Lux T."/>
            <person name="Spannagl M."/>
            <person name="Mayer K.F.X."/>
            <person name="Baldrich P."/>
            <person name="Meyers B.C."/>
            <person name="Huo N."/>
            <person name="Gu Y.Q."/>
            <person name="Zhou H."/>
            <person name="Devos K.M."/>
            <person name="Bennetzen J.L."/>
            <person name="Unver T."/>
            <person name="Budak H."/>
            <person name="Gulick P.J."/>
            <person name="Galiba G."/>
            <person name="Kalapos B."/>
            <person name="Nelson D.R."/>
            <person name="Li P."/>
            <person name="You F.M."/>
            <person name="Luo M.C."/>
            <person name="Dvorak J."/>
        </authorList>
    </citation>
    <scope>NUCLEOTIDE SEQUENCE [LARGE SCALE GENOMIC DNA]</scope>
    <source>
        <strain evidence="1">cv. AL8/78</strain>
    </source>
</reference>
<dbReference type="Gramene" id="AET3Gv20722600.16">
    <property type="protein sequence ID" value="AET3Gv20722600.16"/>
    <property type="gene ID" value="AET3Gv20722600"/>
</dbReference>
<dbReference type="AlphaFoldDB" id="A0A453FMM1"/>
<dbReference type="Gramene" id="AET3Gv20722600.15">
    <property type="protein sequence ID" value="AET3Gv20722600.15"/>
    <property type="gene ID" value="AET3Gv20722600"/>
</dbReference>
<reference evidence="2" key="1">
    <citation type="journal article" date="2014" name="Science">
        <title>Ancient hybridizations among the ancestral genomes of bread wheat.</title>
        <authorList>
            <consortium name="International Wheat Genome Sequencing Consortium,"/>
            <person name="Marcussen T."/>
            <person name="Sandve S.R."/>
            <person name="Heier L."/>
            <person name="Spannagl M."/>
            <person name="Pfeifer M."/>
            <person name="Jakobsen K.S."/>
            <person name="Wulff B.B."/>
            <person name="Steuernagel B."/>
            <person name="Mayer K.F."/>
            <person name="Olsen O.A."/>
        </authorList>
    </citation>
    <scope>NUCLEOTIDE SEQUENCE [LARGE SCALE GENOMIC DNA]</scope>
    <source>
        <strain evidence="2">cv. AL8/78</strain>
    </source>
</reference>
<dbReference type="Proteomes" id="UP000015105">
    <property type="component" value="Chromosome 3D"/>
</dbReference>
<dbReference type="EnsemblPlants" id="AET3Gv20722600.16">
    <property type="protein sequence ID" value="AET3Gv20722600.16"/>
    <property type="gene ID" value="AET3Gv20722600"/>
</dbReference>
<keyword evidence="2" id="KW-1185">Reference proteome</keyword>
<evidence type="ECO:0000313" key="1">
    <source>
        <dbReference type="EnsemblPlants" id="AET3Gv20722600.15"/>
    </source>
</evidence>
<dbReference type="EnsemblPlants" id="AET3Gv20722600.15">
    <property type="protein sequence ID" value="AET3Gv20722600.15"/>
    <property type="gene ID" value="AET3Gv20722600"/>
</dbReference>
<organism evidence="1 2">
    <name type="scientific">Aegilops tauschii subsp. strangulata</name>
    <name type="common">Goatgrass</name>
    <dbReference type="NCBI Taxonomy" id="200361"/>
    <lineage>
        <taxon>Eukaryota</taxon>
        <taxon>Viridiplantae</taxon>
        <taxon>Streptophyta</taxon>
        <taxon>Embryophyta</taxon>
        <taxon>Tracheophyta</taxon>
        <taxon>Spermatophyta</taxon>
        <taxon>Magnoliopsida</taxon>
        <taxon>Liliopsida</taxon>
        <taxon>Poales</taxon>
        <taxon>Poaceae</taxon>
        <taxon>BOP clade</taxon>
        <taxon>Pooideae</taxon>
        <taxon>Triticodae</taxon>
        <taxon>Triticeae</taxon>
        <taxon>Triticinae</taxon>
        <taxon>Aegilops</taxon>
    </lineage>
</organism>
<reference evidence="1" key="3">
    <citation type="journal article" date="2017" name="Nature">
        <title>Genome sequence of the progenitor of the wheat D genome Aegilops tauschii.</title>
        <authorList>
            <person name="Luo M.C."/>
            <person name="Gu Y.Q."/>
            <person name="Puiu D."/>
            <person name="Wang H."/>
            <person name="Twardziok S.O."/>
            <person name="Deal K.R."/>
            <person name="Huo N."/>
            <person name="Zhu T."/>
            <person name="Wang L."/>
            <person name="Wang Y."/>
            <person name="McGuire P.E."/>
            <person name="Liu S."/>
            <person name="Long H."/>
            <person name="Ramasamy R.K."/>
            <person name="Rodriguez J.C."/>
            <person name="Van S.L."/>
            <person name="Yuan L."/>
            <person name="Wang Z."/>
            <person name="Xia Z."/>
            <person name="Xiao L."/>
            <person name="Anderson O.D."/>
            <person name="Ouyang S."/>
            <person name="Liang Y."/>
            <person name="Zimin A.V."/>
            <person name="Pertea G."/>
            <person name="Qi P."/>
            <person name="Bennetzen J.L."/>
            <person name="Dai X."/>
            <person name="Dawson M.W."/>
            <person name="Muller H.G."/>
            <person name="Kugler K."/>
            <person name="Rivarola-Duarte L."/>
            <person name="Spannagl M."/>
            <person name="Mayer K.F.X."/>
            <person name="Lu F.H."/>
            <person name="Bevan M.W."/>
            <person name="Leroy P."/>
            <person name="Li P."/>
            <person name="You F.M."/>
            <person name="Sun Q."/>
            <person name="Liu Z."/>
            <person name="Lyons E."/>
            <person name="Wicker T."/>
            <person name="Salzberg S.L."/>
            <person name="Devos K.M."/>
            <person name="Dvorak J."/>
        </authorList>
    </citation>
    <scope>NUCLEOTIDE SEQUENCE [LARGE SCALE GENOMIC DNA]</scope>
    <source>
        <strain evidence="1">cv. AL8/78</strain>
    </source>
</reference>